<evidence type="ECO:0000313" key="2">
    <source>
        <dbReference type="Proteomes" id="UP001600943"/>
    </source>
</evidence>
<dbReference type="Gene3D" id="1.10.10.10">
    <property type="entry name" value="Winged helix-like DNA-binding domain superfamily/Winged helix DNA-binding domain"/>
    <property type="match status" value="1"/>
</dbReference>
<name>A0ABQ0BKP4_9FIRM</name>
<dbReference type="SUPFAM" id="SSF88659">
    <property type="entry name" value="Sigma3 and sigma4 domains of RNA polymerase sigma factors"/>
    <property type="match status" value="1"/>
</dbReference>
<evidence type="ECO:0000313" key="1">
    <source>
        <dbReference type="EMBL" id="GAA6412031.1"/>
    </source>
</evidence>
<sequence>MKDKDTYKNKVQNTFTAYVLKSVNGVRKKYLAKKLRVEIMENYLEEDPTVEPSVHFEEFYSNYKKDELLRLEGMGKYPGWDDLSDHNLVAVLWLLKRGERELLFQHIFEEKSFEEISRETGEAKNKIENRYYYAIRKIRKWMEVQKHGF</sequence>
<evidence type="ECO:0008006" key="3">
    <source>
        <dbReference type="Google" id="ProtNLM"/>
    </source>
</evidence>
<dbReference type="InterPro" id="IPR013324">
    <property type="entry name" value="RNA_pol_sigma_r3/r4-like"/>
</dbReference>
<dbReference type="RefSeq" id="WP_226826411.1">
    <property type="nucleotide sequence ID" value="NZ_BAABYW010000003.1"/>
</dbReference>
<accession>A0ABQ0BKP4</accession>
<comment type="caution">
    <text evidence="1">The sequence shown here is derived from an EMBL/GenBank/DDBJ whole genome shotgun (WGS) entry which is preliminary data.</text>
</comment>
<gene>
    <name evidence="1" type="ORF">K040078D81_61480</name>
</gene>
<proteinExistence type="predicted"/>
<keyword evidence="2" id="KW-1185">Reference proteome</keyword>
<reference evidence="1 2" key="1">
    <citation type="submission" date="2024-04" db="EMBL/GenBank/DDBJ databases">
        <title>Defined microbial consortia suppress multidrug-resistant proinflammatory Enterobacteriaceae via ecological control.</title>
        <authorList>
            <person name="Furuichi M."/>
            <person name="Kawaguchi T."/>
            <person name="Pust M."/>
            <person name="Yasuma K."/>
            <person name="Plichta D."/>
            <person name="Hasegawa N."/>
            <person name="Ohya T."/>
            <person name="Bhattarai S."/>
            <person name="Sasajima S."/>
            <person name="Aoto Y."/>
            <person name="Tuganbaev T."/>
            <person name="Yaginuma M."/>
            <person name="Ueda M."/>
            <person name="Okahashi N."/>
            <person name="Amafuji K."/>
            <person name="Kiridooshi Y."/>
            <person name="Sugita K."/>
            <person name="Strazar M."/>
            <person name="Skelly A."/>
            <person name="Suda W."/>
            <person name="Hattori M."/>
            <person name="Nakamoto N."/>
            <person name="Caballero S."/>
            <person name="Norman J."/>
            <person name="Olle B."/>
            <person name="Tanoue T."/>
            <person name="Arita M."/>
            <person name="Bucci V."/>
            <person name="Atarashi K."/>
            <person name="Xavier R."/>
            <person name="Honda K."/>
        </authorList>
    </citation>
    <scope>NUCLEOTIDE SEQUENCE [LARGE SCALE GENOMIC DNA]</scope>
    <source>
        <strain evidence="2">k04-0078-D8-1</strain>
    </source>
</reference>
<dbReference type="InterPro" id="IPR036388">
    <property type="entry name" value="WH-like_DNA-bd_sf"/>
</dbReference>
<dbReference type="Proteomes" id="UP001600943">
    <property type="component" value="Unassembled WGS sequence"/>
</dbReference>
<dbReference type="EMBL" id="BAABYW010000003">
    <property type="protein sequence ID" value="GAA6412031.1"/>
    <property type="molecule type" value="Genomic_DNA"/>
</dbReference>
<organism evidence="1 2">
    <name type="scientific">Blautia hominis</name>
    <dbReference type="NCBI Taxonomy" id="2025493"/>
    <lineage>
        <taxon>Bacteria</taxon>
        <taxon>Bacillati</taxon>
        <taxon>Bacillota</taxon>
        <taxon>Clostridia</taxon>
        <taxon>Lachnospirales</taxon>
        <taxon>Lachnospiraceae</taxon>
        <taxon>Blautia</taxon>
    </lineage>
</organism>
<protein>
    <recommendedName>
        <fullName evidence="3">Sigma-70 family RNA polymerase sigma factor</fullName>
    </recommendedName>
</protein>